<dbReference type="Proteomes" id="UP000294847">
    <property type="component" value="Chromosome 2"/>
</dbReference>
<organism evidence="3 4">
    <name type="scientific">Pyricularia oryzae</name>
    <name type="common">Rice blast fungus</name>
    <name type="synonym">Magnaporthe oryzae</name>
    <dbReference type="NCBI Taxonomy" id="318829"/>
    <lineage>
        <taxon>Eukaryota</taxon>
        <taxon>Fungi</taxon>
        <taxon>Dikarya</taxon>
        <taxon>Ascomycota</taxon>
        <taxon>Pezizomycotina</taxon>
        <taxon>Sordariomycetes</taxon>
        <taxon>Sordariomycetidae</taxon>
        <taxon>Magnaporthales</taxon>
        <taxon>Pyriculariaceae</taxon>
        <taxon>Pyricularia</taxon>
    </lineage>
</organism>
<feature type="region of interest" description="Disordered" evidence="1">
    <location>
        <begin position="141"/>
        <end position="162"/>
    </location>
</feature>
<feature type="compositionally biased region" description="Basic and acidic residues" evidence="1">
    <location>
        <begin position="52"/>
        <end position="65"/>
    </location>
</feature>
<accession>A0A4P7N575</accession>
<feature type="compositionally biased region" description="Low complexity" evidence="1">
    <location>
        <begin position="36"/>
        <end position="51"/>
    </location>
</feature>
<proteinExistence type="predicted"/>
<keyword evidence="2" id="KW-0732">Signal</keyword>
<feature type="compositionally biased region" description="Low complexity" evidence="1">
    <location>
        <begin position="70"/>
        <end position="85"/>
    </location>
</feature>
<reference evidence="3 4" key="1">
    <citation type="journal article" date="2019" name="Mol. Biol. Evol.">
        <title>Blast fungal genomes show frequent chromosomal changes, gene gains and losses, and effector gene turnover.</title>
        <authorList>
            <person name="Gomez Luciano L.B."/>
            <person name="Jason Tsai I."/>
            <person name="Chuma I."/>
            <person name="Tosa Y."/>
            <person name="Chen Y.H."/>
            <person name="Li J.Y."/>
            <person name="Li M.Y."/>
            <person name="Jade Lu M.Y."/>
            <person name="Nakayashiki H."/>
            <person name="Li W.H."/>
        </authorList>
    </citation>
    <scope>NUCLEOTIDE SEQUENCE [LARGE SCALE GENOMIC DNA]</scope>
    <source>
        <strain evidence="3">MZ5-1-6</strain>
    </source>
</reference>
<sequence length="227" mass="24563">MHVSKFAQLTALLAVAAPVLASNQATDSPRGVAHFPNSAGASPAGAYAGSPRRAEKAAARCEARRRIQARTEPTSLEPSSPSSPLDWTDDDESNPCRYFSRSRPSKIHARHSDPIDVKTPLEPETVTLPGHIRPVKVKSFKKKILPEGNPSPKAPQDSAALDKRTTLNWAHGVELIDGYRKNTLGCPASSLTKNPTLVLTGKPKEGEEAKKPEESTKPKEPQEKPKE</sequence>
<feature type="region of interest" description="Disordered" evidence="1">
    <location>
        <begin position="181"/>
        <end position="227"/>
    </location>
</feature>
<evidence type="ECO:0000256" key="1">
    <source>
        <dbReference type="SAM" id="MobiDB-lite"/>
    </source>
</evidence>
<evidence type="ECO:0000313" key="3">
    <source>
        <dbReference type="EMBL" id="QBZ55144.1"/>
    </source>
</evidence>
<gene>
    <name evidence="3" type="ORF">PoMZ_00036</name>
</gene>
<feature type="region of interest" description="Disordered" evidence="1">
    <location>
        <begin position="25"/>
        <end position="126"/>
    </location>
</feature>
<name>A0A4P7N575_PYROR</name>
<feature type="chain" id="PRO_5020585501" evidence="2">
    <location>
        <begin position="22"/>
        <end position="227"/>
    </location>
</feature>
<feature type="signal peptide" evidence="2">
    <location>
        <begin position="1"/>
        <end position="21"/>
    </location>
</feature>
<evidence type="ECO:0000313" key="4">
    <source>
        <dbReference type="Proteomes" id="UP000294847"/>
    </source>
</evidence>
<dbReference type="AlphaFoldDB" id="A0A4P7N575"/>
<feature type="compositionally biased region" description="Basic and acidic residues" evidence="1">
    <location>
        <begin position="202"/>
        <end position="227"/>
    </location>
</feature>
<feature type="compositionally biased region" description="Basic and acidic residues" evidence="1">
    <location>
        <begin position="110"/>
        <end position="121"/>
    </location>
</feature>
<protein>
    <submittedName>
        <fullName evidence="3">Uncharacterized protein</fullName>
    </submittedName>
</protein>
<dbReference type="EMBL" id="CP034205">
    <property type="protein sequence ID" value="QBZ55144.1"/>
    <property type="molecule type" value="Genomic_DNA"/>
</dbReference>
<evidence type="ECO:0000256" key="2">
    <source>
        <dbReference type="SAM" id="SignalP"/>
    </source>
</evidence>